<gene>
    <name evidence="3" type="ORF">CryarDRAFT_3592</name>
</gene>
<name>A0A010ZUN8_9ACTN</name>
<keyword evidence="4" id="KW-1185">Reference proteome</keyword>
<organism evidence="3 4">
    <name type="scientific">Cryptosporangium arvum DSM 44712</name>
    <dbReference type="NCBI Taxonomy" id="927661"/>
    <lineage>
        <taxon>Bacteria</taxon>
        <taxon>Bacillati</taxon>
        <taxon>Actinomycetota</taxon>
        <taxon>Actinomycetes</taxon>
        <taxon>Cryptosporangiales</taxon>
        <taxon>Cryptosporangiaceae</taxon>
        <taxon>Cryptosporangium</taxon>
    </lineage>
</organism>
<dbReference type="InterPro" id="IPR001753">
    <property type="entry name" value="Enoyl-CoA_hydra/iso"/>
</dbReference>
<evidence type="ECO:0000256" key="1">
    <source>
        <dbReference type="ARBA" id="ARBA00005254"/>
    </source>
</evidence>
<reference evidence="3 4" key="1">
    <citation type="submission" date="2013-07" db="EMBL/GenBank/DDBJ databases">
        <authorList>
            <consortium name="DOE Joint Genome Institute"/>
            <person name="Eisen J."/>
            <person name="Huntemann M."/>
            <person name="Han J."/>
            <person name="Chen A."/>
            <person name="Kyrpides N."/>
            <person name="Mavromatis K."/>
            <person name="Markowitz V."/>
            <person name="Palaniappan K."/>
            <person name="Ivanova N."/>
            <person name="Schaumberg A."/>
            <person name="Pati A."/>
            <person name="Liolios K."/>
            <person name="Nordberg H.P."/>
            <person name="Cantor M.N."/>
            <person name="Hua S.X."/>
            <person name="Woyke T."/>
        </authorList>
    </citation>
    <scope>NUCLEOTIDE SEQUENCE [LARGE SCALE GENOMIC DNA]</scope>
    <source>
        <strain evidence="3 4">DSM 44712</strain>
    </source>
</reference>
<dbReference type="HOGENOM" id="CLU_2179456_0_0_11"/>
<dbReference type="PANTHER" id="PTHR43802">
    <property type="entry name" value="ENOYL-COA HYDRATASE"/>
    <property type="match status" value="1"/>
</dbReference>
<comment type="caution">
    <text evidence="3">The sequence shown here is derived from an EMBL/GenBank/DDBJ whole genome shotgun (WGS) entry which is preliminary data.</text>
</comment>
<dbReference type="PANTHER" id="PTHR43802:SF1">
    <property type="entry name" value="IP11341P-RELATED"/>
    <property type="match status" value="1"/>
</dbReference>
<dbReference type="AlphaFoldDB" id="A0A010ZUN8"/>
<dbReference type="EMBL" id="JFBT01000001">
    <property type="protein sequence ID" value="EXG82409.1"/>
    <property type="molecule type" value="Genomic_DNA"/>
</dbReference>
<feature type="compositionally biased region" description="Basic and acidic residues" evidence="2">
    <location>
        <begin position="81"/>
        <end position="93"/>
    </location>
</feature>
<feature type="region of interest" description="Disordered" evidence="2">
    <location>
        <begin position="71"/>
        <end position="109"/>
    </location>
</feature>
<dbReference type="Proteomes" id="UP000021053">
    <property type="component" value="Unassembled WGS sequence"/>
</dbReference>
<proteinExistence type="inferred from homology"/>
<evidence type="ECO:0000313" key="4">
    <source>
        <dbReference type="Proteomes" id="UP000021053"/>
    </source>
</evidence>
<feature type="compositionally biased region" description="Low complexity" evidence="2">
    <location>
        <begin position="94"/>
        <end position="109"/>
    </location>
</feature>
<accession>A0A010ZUN8</accession>
<protein>
    <submittedName>
        <fullName evidence="3">Enoyl-CoA hydratase/carnithine racemase</fullName>
    </submittedName>
</protein>
<dbReference type="Pfam" id="PF00378">
    <property type="entry name" value="ECH_1"/>
    <property type="match status" value="1"/>
</dbReference>
<dbReference type="GO" id="GO:0003824">
    <property type="term" value="F:catalytic activity"/>
    <property type="evidence" value="ECO:0007669"/>
    <property type="project" value="UniProtKB-ARBA"/>
</dbReference>
<evidence type="ECO:0000313" key="3">
    <source>
        <dbReference type="EMBL" id="EXG82409.1"/>
    </source>
</evidence>
<dbReference type="InterPro" id="IPR029045">
    <property type="entry name" value="ClpP/crotonase-like_dom_sf"/>
</dbReference>
<dbReference type="SUPFAM" id="SSF52096">
    <property type="entry name" value="ClpP/crotonase"/>
    <property type="match status" value="1"/>
</dbReference>
<sequence>MTTFEPHVEDGEPVVTYEVRGPVAVVTVNRPKYTNAQNSKVTYALDAAFVRAVDDDTVKVIVLAGNGRHFSGGHDIGTPGRDIDEPFQRKAATDKQAAAEAAQRAGSPA</sequence>
<dbReference type="Gene3D" id="3.90.226.10">
    <property type="entry name" value="2-enoyl-CoA Hydratase, Chain A, domain 1"/>
    <property type="match status" value="1"/>
</dbReference>
<evidence type="ECO:0000256" key="2">
    <source>
        <dbReference type="SAM" id="MobiDB-lite"/>
    </source>
</evidence>
<dbReference type="CDD" id="cd06558">
    <property type="entry name" value="crotonase-like"/>
    <property type="match status" value="1"/>
</dbReference>
<comment type="similarity">
    <text evidence="1">Belongs to the enoyl-CoA hydratase/isomerase family.</text>
</comment>